<feature type="domain" description="HTH araC/xylS-type" evidence="4">
    <location>
        <begin position="179"/>
        <end position="277"/>
    </location>
</feature>
<dbReference type="SUPFAM" id="SSF46689">
    <property type="entry name" value="Homeodomain-like"/>
    <property type="match status" value="2"/>
</dbReference>
<dbReference type="PANTHER" id="PTHR43280:SF28">
    <property type="entry name" value="HTH-TYPE TRANSCRIPTIONAL ACTIVATOR RHAS"/>
    <property type="match status" value="1"/>
</dbReference>
<evidence type="ECO:0000313" key="6">
    <source>
        <dbReference type="EMBL" id="MBB6693042.1"/>
    </source>
</evidence>
<evidence type="ECO:0000256" key="1">
    <source>
        <dbReference type="ARBA" id="ARBA00023015"/>
    </source>
</evidence>
<dbReference type="Pfam" id="PF12833">
    <property type="entry name" value="HTH_18"/>
    <property type="match status" value="1"/>
</dbReference>
<dbReference type="AlphaFoldDB" id="A0A841U0U3"/>
<dbReference type="InterPro" id="IPR009057">
    <property type="entry name" value="Homeodomain-like_sf"/>
</dbReference>
<dbReference type="Pfam" id="PF02311">
    <property type="entry name" value="AraC_binding"/>
    <property type="match status" value="1"/>
</dbReference>
<reference evidence="6 7" key="1">
    <citation type="submission" date="2020-08" db="EMBL/GenBank/DDBJ databases">
        <title>Cohnella phylogeny.</title>
        <authorList>
            <person name="Dunlap C."/>
        </authorList>
    </citation>
    <scope>NUCLEOTIDE SEQUENCE [LARGE SCALE GENOMIC DNA]</scope>
    <source>
        <strain evidence="6 7">DSM 25239</strain>
    </source>
</reference>
<keyword evidence="2" id="KW-0238">DNA-binding</keyword>
<gene>
    <name evidence="6" type="ORF">H7B90_16685</name>
</gene>
<evidence type="ECO:0000313" key="7">
    <source>
        <dbReference type="Proteomes" id="UP000553776"/>
    </source>
</evidence>
<dbReference type="GO" id="GO:0043565">
    <property type="term" value="F:sequence-specific DNA binding"/>
    <property type="evidence" value="ECO:0007669"/>
    <property type="project" value="InterPro"/>
</dbReference>
<dbReference type="SUPFAM" id="SSF53807">
    <property type="entry name" value="Helical backbone' metal receptor"/>
    <property type="match status" value="1"/>
</dbReference>
<comment type="caution">
    <text evidence="6">The sequence shown here is derived from an EMBL/GenBank/DDBJ whole genome shotgun (WGS) entry which is preliminary data.</text>
</comment>
<dbReference type="Gene3D" id="2.60.120.10">
    <property type="entry name" value="Jelly Rolls"/>
    <property type="match status" value="1"/>
</dbReference>
<name>A0A841U0U3_9BACL</name>
<dbReference type="PANTHER" id="PTHR43280">
    <property type="entry name" value="ARAC-FAMILY TRANSCRIPTIONAL REGULATOR"/>
    <property type="match status" value="1"/>
</dbReference>
<dbReference type="Proteomes" id="UP000553776">
    <property type="component" value="Unassembled WGS sequence"/>
</dbReference>
<sequence>MASAEKEVDPMATEPTDVQALSACIYRLSALHAWSRFPEEIRHRDTLHTILIVLAGRGIANIDGYRCELGAGKAYLIPPSAFYQFHPDPEEPVDCRLLEFAVWREQEGRIARPAVLGPAAGLTIAHLPPILSLLEEMETKLAGEGFDRMRADIAFQELLVSLFEQWTIDSKPAPERTIRTIVEYMERNYSRPLTRDLLARMAGMSADYFNRAFKKTTGRTPMDYLTDIRIRHAEKALALSDDGYRSIAQSVGFNDEFYFSRKFKKATGLSPSAYAGTRKGSRKIAALQHHLTGHLLALGIAPHGALINGYYPLGEPLKETRAVGSYYPELDKLVGARPDLILTYDYWDEETEPKAKLFDKIAPTVTIPFYDDWREQLGRIAKATGKEREASLWLERYERKALRVRSRIRDRVGDDSLLVVGLGNGRMCVFGRRTVGAVAYGDLGIRAPEGIGDIEEYAEIEPEDLFAYDADRLLFVSFRNDGSAETKAAIAGLLRRLREDPRWPRLRAARSGRVYSLLDDQHLYTLYTSYSHELLLDKLPELFEGVRKPPGGNREWR</sequence>
<proteinExistence type="predicted"/>
<dbReference type="Pfam" id="PF01497">
    <property type="entry name" value="Peripla_BP_2"/>
    <property type="match status" value="1"/>
</dbReference>
<dbReference type="PROSITE" id="PS01124">
    <property type="entry name" value="HTH_ARAC_FAMILY_2"/>
    <property type="match status" value="1"/>
</dbReference>
<keyword evidence="3" id="KW-0804">Transcription</keyword>
<dbReference type="GO" id="GO:0003700">
    <property type="term" value="F:DNA-binding transcription factor activity"/>
    <property type="evidence" value="ECO:0007669"/>
    <property type="project" value="InterPro"/>
</dbReference>
<dbReference type="RefSeq" id="WP_185137024.1">
    <property type="nucleotide sequence ID" value="NZ_BORM01000042.1"/>
</dbReference>
<evidence type="ECO:0000259" key="4">
    <source>
        <dbReference type="PROSITE" id="PS01124"/>
    </source>
</evidence>
<feature type="domain" description="Fe/B12 periplasmic-binding" evidence="5">
    <location>
        <begin position="283"/>
        <end position="547"/>
    </location>
</feature>
<keyword evidence="7" id="KW-1185">Reference proteome</keyword>
<dbReference type="SUPFAM" id="SSF51215">
    <property type="entry name" value="Regulatory protein AraC"/>
    <property type="match status" value="1"/>
</dbReference>
<dbReference type="InterPro" id="IPR002491">
    <property type="entry name" value="ABC_transptr_periplasmic_BD"/>
</dbReference>
<dbReference type="EMBL" id="JACJVR010000064">
    <property type="protein sequence ID" value="MBB6693042.1"/>
    <property type="molecule type" value="Genomic_DNA"/>
</dbReference>
<evidence type="ECO:0000256" key="3">
    <source>
        <dbReference type="ARBA" id="ARBA00023163"/>
    </source>
</evidence>
<dbReference type="InterPro" id="IPR003313">
    <property type="entry name" value="AraC-bd"/>
</dbReference>
<organism evidence="6 7">
    <name type="scientific">Cohnella xylanilytica</name>
    <dbReference type="NCBI Taxonomy" id="557555"/>
    <lineage>
        <taxon>Bacteria</taxon>
        <taxon>Bacillati</taxon>
        <taxon>Bacillota</taxon>
        <taxon>Bacilli</taxon>
        <taxon>Bacillales</taxon>
        <taxon>Paenibacillaceae</taxon>
        <taxon>Cohnella</taxon>
    </lineage>
</organism>
<dbReference type="Gene3D" id="3.40.50.1980">
    <property type="entry name" value="Nitrogenase molybdenum iron protein domain"/>
    <property type="match status" value="2"/>
</dbReference>
<evidence type="ECO:0000256" key="2">
    <source>
        <dbReference type="ARBA" id="ARBA00023125"/>
    </source>
</evidence>
<dbReference type="Gene3D" id="1.10.10.60">
    <property type="entry name" value="Homeodomain-like"/>
    <property type="match status" value="2"/>
</dbReference>
<evidence type="ECO:0000259" key="5">
    <source>
        <dbReference type="PROSITE" id="PS50983"/>
    </source>
</evidence>
<dbReference type="SMART" id="SM00342">
    <property type="entry name" value="HTH_ARAC"/>
    <property type="match status" value="1"/>
</dbReference>
<keyword evidence="1" id="KW-0805">Transcription regulation</keyword>
<dbReference type="InterPro" id="IPR037923">
    <property type="entry name" value="HTH-like"/>
</dbReference>
<dbReference type="PROSITE" id="PS50983">
    <property type="entry name" value="FE_B12_PBP"/>
    <property type="match status" value="1"/>
</dbReference>
<accession>A0A841U0U3</accession>
<protein>
    <submittedName>
        <fullName evidence="6">Helix-turn-helix domain-containing protein</fullName>
    </submittedName>
</protein>
<dbReference type="InterPro" id="IPR018060">
    <property type="entry name" value="HTH_AraC"/>
</dbReference>
<dbReference type="InterPro" id="IPR014710">
    <property type="entry name" value="RmlC-like_jellyroll"/>
</dbReference>